<dbReference type="GO" id="GO:0043022">
    <property type="term" value="F:ribosome binding"/>
    <property type="evidence" value="ECO:0007669"/>
    <property type="project" value="InterPro"/>
</dbReference>
<evidence type="ECO:0000313" key="18">
    <source>
        <dbReference type="EMBL" id="JAT78411.1"/>
    </source>
</evidence>
<comment type="subcellular location">
    <subcellularLocation>
        <location evidence="1">Mitochondrion inner membrane</location>
        <topology evidence="1">Single-pass membrane protein</topology>
    </subcellularLocation>
</comment>
<evidence type="ECO:0000256" key="14">
    <source>
        <dbReference type="SAM" id="MobiDB-lite"/>
    </source>
</evidence>
<evidence type="ECO:0000256" key="5">
    <source>
        <dbReference type="ARBA" id="ARBA00022692"/>
    </source>
</evidence>
<dbReference type="Gene3D" id="1.10.238.10">
    <property type="entry name" value="EF-hand"/>
    <property type="match status" value="1"/>
</dbReference>
<feature type="coiled-coil region" evidence="13">
    <location>
        <begin position="519"/>
        <end position="546"/>
    </location>
</feature>
<evidence type="ECO:0000256" key="2">
    <source>
        <dbReference type="ARBA" id="ARBA00009584"/>
    </source>
</evidence>
<feature type="transmembrane region" description="Helical" evidence="15">
    <location>
        <begin position="253"/>
        <end position="276"/>
    </location>
</feature>
<evidence type="ECO:0000256" key="9">
    <source>
        <dbReference type="ARBA" id="ARBA00023128"/>
    </source>
</evidence>
<dbReference type="GO" id="GO:0005509">
    <property type="term" value="F:calcium ion binding"/>
    <property type="evidence" value="ECO:0007669"/>
    <property type="project" value="InterPro"/>
</dbReference>
<keyword evidence="4" id="KW-0050">Antiport</keyword>
<feature type="compositionally biased region" description="Pro residues" evidence="14">
    <location>
        <begin position="83"/>
        <end position="104"/>
    </location>
</feature>
<evidence type="ECO:0000256" key="13">
    <source>
        <dbReference type="SAM" id="Coils"/>
    </source>
</evidence>
<organism evidence="18">
    <name type="scientific">Auxenochlorella protothecoides</name>
    <name type="common">Green microalga</name>
    <name type="synonym">Chlorella protothecoides</name>
    <dbReference type="NCBI Taxonomy" id="3075"/>
    <lineage>
        <taxon>Eukaryota</taxon>
        <taxon>Viridiplantae</taxon>
        <taxon>Chlorophyta</taxon>
        <taxon>core chlorophytes</taxon>
        <taxon>Trebouxiophyceae</taxon>
        <taxon>Chlorellales</taxon>
        <taxon>Chlorellaceae</taxon>
        <taxon>Auxenochlorella</taxon>
    </lineage>
</organism>
<keyword evidence="13" id="KW-0175">Coiled coil</keyword>
<dbReference type="Pfam" id="PF07766">
    <property type="entry name" value="LETM1_RBD"/>
    <property type="match status" value="1"/>
</dbReference>
<evidence type="ECO:0000256" key="11">
    <source>
        <dbReference type="ARBA" id="ARBA00031360"/>
    </source>
</evidence>
<evidence type="ECO:0000256" key="1">
    <source>
        <dbReference type="ARBA" id="ARBA00004434"/>
    </source>
</evidence>
<evidence type="ECO:0000259" key="16">
    <source>
        <dbReference type="PROSITE" id="PS50222"/>
    </source>
</evidence>
<dbReference type="GO" id="GO:0030003">
    <property type="term" value="P:intracellular monoatomic cation homeostasis"/>
    <property type="evidence" value="ECO:0007669"/>
    <property type="project" value="TreeGrafter"/>
</dbReference>
<comment type="similarity">
    <text evidence="2">Belongs to the LETM1 family.</text>
</comment>
<evidence type="ECO:0000256" key="7">
    <source>
        <dbReference type="ARBA" id="ARBA00022837"/>
    </source>
</evidence>
<evidence type="ECO:0000256" key="6">
    <source>
        <dbReference type="ARBA" id="ARBA00022792"/>
    </source>
</evidence>
<dbReference type="PROSITE" id="PS50222">
    <property type="entry name" value="EF_HAND_2"/>
    <property type="match status" value="1"/>
</dbReference>
<feature type="region of interest" description="Disordered" evidence="14">
    <location>
        <begin position="73"/>
        <end position="124"/>
    </location>
</feature>
<feature type="domain" description="Letm1 RBD" evidence="17">
    <location>
        <begin position="299"/>
        <end position="501"/>
    </location>
</feature>
<dbReference type="SUPFAM" id="SSF47473">
    <property type="entry name" value="EF-hand"/>
    <property type="match status" value="1"/>
</dbReference>
<sequence>MGSARRGGELALLACRALLRRRAPSAAGECQAWIGSAPRWGSPAFQVAGTMRDVLAPGPAWLHTSSWAAQQGLGQTPQQGLPAPTPPGVPPPGPLPGAGTPPPGAGAAHLPPSPAAKPAANDADECDEVMEDLAETRRRVRALNRPAPGEVSLSKRARKLAGVAVGAVRATAVFVLSVPSRLAAFAALPGEEKRAAALRGWQVVKREAKHYWIGTKLLGADVRIASRLCLRVLRGRTLTRRERTQLTRTTADIFRLVPMLVFVVVPFMELLLPVALRLFPNMLPSTFEDKLKKEEELKRSITARLEIARFLQDTVSEMAEAEMERGGTEEVRTSAADLYQFMQKVRAGAPVSTAELLRFAKLFNDELTLDNLVRVQLVSLCRFVGITPYGTDAFLRTRLRRHLQQIKADDRDIQAEGLASLSEDELRGACRARGMRAPFGEGAADFMRAQLAEWLDWSLNRSLPSSLLLLSRAFTVTSPLSGGRRGVDEDMLRSTLGSLPDEVVEDVELFATRDGDDKTEAYERKLELLEREEEMIKEEEEAAVAAETPITSGAQTAQELTAAVAAAAVVREAAASAMVDVLEGVSEEEKAAKYAEARRSKMRKVVNALAALASSSGVAGERTAFMELVEKEIGRLESNLTKRGGGMVFTRGALASSRQAALEGMVGESRLADKVASILGRVEAELDAADAHIGNRLHVLDLDQDGVISVEELQTALSFLREQVGEEELRHMLQVLSREAGTDGAIDVNKLMEMAKREDDEDDDK</sequence>
<feature type="domain" description="EF-hand" evidence="16">
    <location>
        <begin position="688"/>
        <end position="723"/>
    </location>
</feature>
<evidence type="ECO:0000256" key="3">
    <source>
        <dbReference type="ARBA" id="ARBA00020557"/>
    </source>
</evidence>
<dbReference type="InterPro" id="IPR018247">
    <property type="entry name" value="EF_Hand_1_Ca_BS"/>
</dbReference>
<reference evidence="18" key="1">
    <citation type="submission" date="2015-08" db="EMBL/GenBank/DDBJ databases">
        <authorList>
            <person name="Babu N.S."/>
            <person name="Beckwith C.J."/>
            <person name="Beseler K.G."/>
            <person name="Brison A."/>
            <person name="Carone J.V."/>
            <person name="Caskin T.P."/>
            <person name="Diamond M."/>
            <person name="Durham M.E."/>
            <person name="Foxe J.M."/>
            <person name="Go M."/>
            <person name="Henderson B.A."/>
            <person name="Jones I.B."/>
            <person name="McGettigan J.A."/>
            <person name="Micheletti S.J."/>
            <person name="Nasrallah M.E."/>
            <person name="Ortiz D."/>
            <person name="Piller C.R."/>
            <person name="Privatt S.R."/>
            <person name="Schneider S.L."/>
            <person name="Sharp S."/>
            <person name="Smith T.C."/>
            <person name="Stanton J.D."/>
            <person name="Ullery H.E."/>
            <person name="Wilson R.J."/>
            <person name="Serrano M.G."/>
            <person name="Buck G."/>
            <person name="Lee V."/>
            <person name="Wang Y."/>
            <person name="Carvalho R."/>
            <person name="Voegtly L."/>
            <person name="Shi R."/>
            <person name="Duckworth R."/>
            <person name="Johnson A."/>
            <person name="Loviza R."/>
            <person name="Walstead R."/>
            <person name="Shah Z."/>
            <person name="Kiflezghi M."/>
            <person name="Wade K."/>
            <person name="Ball S.L."/>
            <person name="Bradley K.W."/>
            <person name="Asai D.J."/>
            <person name="Bowman C.A."/>
            <person name="Russell D.A."/>
            <person name="Pope W.H."/>
            <person name="Jacobs-Sera D."/>
            <person name="Hendrix R.W."/>
            <person name="Hatfull G.F."/>
        </authorList>
    </citation>
    <scope>NUCLEOTIDE SEQUENCE</scope>
</reference>
<keyword evidence="9 12" id="KW-0496">Mitochondrion</keyword>
<protein>
    <recommendedName>
        <fullName evidence="3">Mitochondrial proton/calcium exchanger protein</fullName>
    </recommendedName>
    <alternativeName>
        <fullName evidence="11">Leucine zipper-EF-hand-containing transmembrane protein 1</fullName>
    </alternativeName>
</protein>
<evidence type="ECO:0000256" key="8">
    <source>
        <dbReference type="ARBA" id="ARBA00022989"/>
    </source>
</evidence>
<dbReference type="PANTHER" id="PTHR14009">
    <property type="entry name" value="LEUCINE ZIPPER-EF-HAND CONTAINING TRANSMEMBRANE PROTEIN"/>
    <property type="match status" value="1"/>
</dbReference>
<dbReference type="InterPro" id="IPR002048">
    <property type="entry name" value="EF_hand_dom"/>
</dbReference>
<dbReference type="PANTHER" id="PTHR14009:SF1">
    <property type="entry name" value="MITOCHONDRIAL PROTON_CALCIUM EXCHANGER PROTEIN"/>
    <property type="match status" value="1"/>
</dbReference>
<gene>
    <name evidence="18" type="ORF">g.36912</name>
</gene>
<dbReference type="AlphaFoldDB" id="A0A1D2AH48"/>
<dbReference type="InterPro" id="IPR033122">
    <property type="entry name" value="LETM1-like_RBD"/>
</dbReference>
<dbReference type="EMBL" id="GDKF01000211">
    <property type="protein sequence ID" value="JAT78411.1"/>
    <property type="molecule type" value="Transcribed_RNA"/>
</dbReference>
<keyword evidence="4" id="KW-0813">Transport</keyword>
<proteinExistence type="inferred from homology"/>
<dbReference type="InterPro" id="IPR044202">
    <property type="entry name" value="LETM1/MDM38-like"/>
</dbReference>
<evidence type="ECO:0000259" key="17">
    <source>
        <dbReference type="PROSITE" id="PS51758"/>
    </source>
</evidence>
<dbReference type="GO" id="GO:0005743">
    <property type="term" value="C:mitochondrial inner membrane"/>
    <property type="evidence" value="ECO:0007669"/>
    <property type="project" value="UniProtKB-SubCell"/>
</dbReference>
<dbReference type="GO" id="GO:0015297">
    <property type="term" value="F:antiporter activity"/>
    <property type="evidence" value="ECO:0007669"/>
    <property type="project" value="UniProtKB-KW"/>
</dbReference>
<keyword evidence="8 15" id="KW-1133">Transmembrane helix</keyword>
<evidence type="ECO:0000256" key="4">
    <source>
        <dbReference type="ARBA" id="ARBA00022449"/>
    </source>
</evidence>
<keyword evidence="5 15" id="KW-0812">Transmembrane</keyword>
<keyword evidence="6" id="KW-0999">Mitochondrion inner membrane</keyword>
<dbReference type="PROSITE" id="PS51758">
    <property type="entry name" value="LETM1_RBD"/>
    <property type="match status" value="1"/>
</dbReference>
<name>A0A1D2AH48_AUXPR</name>
<accession>A0A1D2AH48</accession>
<dbReference type="InterPro" id="IPR011992">
    <property type="entry name" value="EF-hand-dom_pair"/>
</dbReference>
<evidence type="ECO:0000256" key="12">
    <source>
        <dbReference type="PROSITE-ProRule" id="PRU01094"/>
    </source>
</evidence>
<keyword evidence="10 15" id="KW-0472">Membrane</keyword>
<feature type="compositionally biased region" description="Low complexity" evidence="14">
    <location>
        <begin position="73"/>
        <end position="82"/>
    </location>
</feature>
<evidence type="ECO:0000256" key="15">
    <source>
        <dbReference type="SAM" id="Phobius"/>
    </source>
</evidence>
<evidence type="ECO:0000256" key="10">
    <source>
        <dbReference type="ARBA" id="ARBA00023136"/>
    </source>
</evidence>
<dbReference type="PROSITE" id="PS00018">
    <property type="entry name" value="EF_HAND_1"/>
    <property type="match status" value="1"/>
</dbReference>
<keyword evidence="7" id="KW-0106">Calcium</keyword>